<dbReference type="PATRIC" id="fig|1156395.6.peg.1216"/>
<dbReference type="Proteomes" id="UP000093080">
    <property type="component" value="Unassembled WGS sequence"/>
</dbReference>
<comment type="caution">
    <text evidence="14">The sequence shown here is derived from an EMBL/GenBank/DDBJ whole genome shotgun (WGS) entry which is preliminary data.</text>
</comment>
<dbReference type="Gene3D" id="3.40.50.300">
    <property type="entry name" value="P-loop containing nucleotide triphosphate hydrolases"/>
    <property type="match status" value="1"/>
</dbReference>
<organism evidence="14 15">
    <name type="scientific">Dissulfuribacter thermophilus</name>
    <dbReference type="NCBI Taxonomy" id="1156395"/>
    <lineage>
        <taxon>Bacteria</taxon>
        <taxon>Pseudomonadati</taxon>
        <taxon>Thermodesulfobacteriota</taxon>
        <taxon>Dissulfuribacteria</taxon>
        <taxon>Dissulfuribacterales</taxon>
        <taxon>Dissulfuribacteraceae</taxon>
        <taxon>Dissulfuribacter</taxon>
    </lineage>
</organism>
<comment type="subcellular location">
    <subcellularLocation>
        <location evidence="1 9 11">Cytoplasm</location>
    </subcellularLocation>
</comment>
<feature type="region of interest" description="Disordered" evidence="12">
    <location>
        <begin position="218"/>
        <end position="345"/>
    </location>
</feature>
<dbReference type="NCBIfam" id="TIGR00231">
    <property type="entry name" value="small_GTP"/>
    <property type="match status" value="1"/>
</dbReference>
<dbReference type="GO" id="GO:0003924">
    <property type="term" value="F:GTPase activity"/>
    <property type="evidence" value="ECO:0007669"/>
    <property type="project" value="UniProtKB-UniRule"/>
</dbReference>
<evidence type="ECO:0000259" key="13">
    <source>
        <dbReference type="PROSITE" id="PS51722"/>
    </source>
</evidence>
<evidence type="ECO:0000256" key="1">
    <source>
        <dbReference type="ARBA" id="ARBA00004496"/>
    </source>
</evidence>
<feature type="binding site" evidence="9">
    <location>
        <begin position="493"/>
        <end position="500"/>
    </location>
    <ligand>
        <name>GTP</name>
        <dbReference type="ChEBI" id="CHEBI:37565"/>
    </ligand>
</feature>
<dbReference type="Pfam" id="PF04760">
    <property type="entry name" value="IF2_N"/>
    <property type="match status" value="2"/>
</dbReference>
<dbReference type="InterPro" id="IPR004161">
    <property type="entry name" value="EFTu-like_2"/>
</dbReference>
<dbReference type="Gene3D" id="1.10.10.2480">
    <property type="match status" value="1"/>
</dbReference>
<dbReference type="PROSITE" id="PS01176">
    <property type="entry name" value="IF2"/>
    <property type="match status" value="1"/>
</dbReference>
<keyword evidence="6 9" id="KW-0547">Nucleotide-binding</keyword>
<feature type="region of interest" description="Disordered" evidence="12">
    <location>
        <begin position="160"/>
        <end position="196"/>
    </location>
</feature>
<name>A0A1B9F6L9_9BACT</name>
<dbReference type="GO" id="GO:0003743">
    <property type="term" value="F:translation initiation factor activity"/>
    <property type="evidence" value="ECO:0007669"/>
    <property type="project" value="UniProtKB-UniRule"/>
</dbReference>
<dbReference type="FunFam" id="3.40.50.10050:FF:000001">
    <property type="entry name" value="Translation initiation factor IF-2"/>
    <property type="match status" value="1"/>
</dbReference>
<evidence type="ECO:0000256" key="6">
    <source>
        <dbReference type="ARBA" id="ARBA00022741"/>
    </source>
</evidence>
<dbReference type="HAMAP" id="MF_00100_B">
    <property type="entry name" value="IF_2_B"/>
    <property type="match status" value="1"/>
</dbReference>
<dbReference type="SUPFAM" id="SSF52156">
    <property type="entry name" value="Initiation factor IF2/eIF5b, domain 3"/>
    <property type="match status" value="1"/>
</dbReference>
<evidence type="ECO:0000256" key="5">
    <source>
        <dbReference type="ARBA" id="ARBA00022540"/>
    </source>
</evidence>
<dbReference type="Gene3D" id="2.40.30.10">
    <property type="entry name" value="Translation factors"/>
    <property type="match status" value="2"/>
</dbReference>
<comment type="caution">
    <text evidence="9">Lacks conserved residue(s) required for the propagation of feature annotation.</text>
</comment>
<comment type="function">
    <text evidence="9 10">One of the essential components for the initiation of protein synthesis. Protects formylmethionyl-tRNA from spontaneous hydrolysis and promotes its binding to the 30S ribosomal subunits. Also involved in the hydrolysis of GTP during the formation of the 70S ribosomal complex.</text>
</comment>
<sequence length="991" mass="110080">MAKVRVFELAKEFGLTSKEMEARVRKMGFNIKNYMSTLEDFEVAEVRKLMKEAAQDVVSVGRDESPSKTVVKRKRPAVKLKKKIVLKKKVQEVKPEEPPEKVAEEVKKEMPSKPQELKKEAIVKEKPTREKEETVKEKPVKEKKISEKFEAKIIDRVVLKKETPPAPEKTEKEEKKPEPVVKVEKPSSVKKTTPEEKVVEKAVEKETVAKSVEKKPIEKEIVSKEKQKPKGKTQVQEKISKKPIKRPETKSFVKVIDRRPIEEIRPSTVKAPPKVEEKVSAPPKAPHKPGKAEVPSVQAGEMEAKETQRKGKKKGKRVVKISELEGLVRKKKAKKQKGKDKLKPINKLLSEEVIEPLEEMEQAEAFMEAPKEKPIKAKDKDKGKEKEPEKKAPSTAPPKASKRRFAIFETIQVDELAKRMGVKVSDVIMKLMSLGVMATANQSIDYDVAAIVASEYGFEVEKKAVAEDLVQVSEEEEDEANLEPRPPVVTVMGHVDHGKTTLLDAIRHADVASKEAGGITQHIGAYQVTLPSGNTVVFLDTPGHEAFTQMRARGAQVTDIVVLVVAADDGVMAQTREAIDHAKAAGVPIIVAVNKIDKPEANPDRVKTELSELGLVPEEWGGDTIFVEVSAKKKIGIEDFLELLALQAEVMELKANPNRPARGHVIEARLDKGRGPVATLLVSKGTLHKGDAIVCGLHYGKVRAMINDRGKRIDEAGPSTPVEVQGLSGVPEPGAEFVVLPDEKKAREVAEYRQRKQREAELVKSQKMSLETMFQRLQEQEVKELNIVLKTDVQGSLEAMSDALRKLSTHDVKINLVRTGIGAISESDVLLASASDAIIVGFNVRPNAQAKALAEQEKVDIRFYDVIYHAIEEIKQAMVGLLEPEYEEEIVGHAEVRQTFRVPKVGTIAGCYVLDGSIKRGAKVRLLRESVVVYTGKIASLRRFKDDVKEVASGYECGIGLENFNDIKVGDVIETFEMKEITPTLSTNETE</sequence>
<dbReference type="PANTHER" id="PTHR43381:SF5">
    <property type="entry name" value="TR-TYPE G DOMAIN-CONTAINING PROTEIN"/>
    <property type="match status" value="1"/>
</dbReference>
<dbReference type="Pfam" id="PF22042">
    <property type="entry name" value="EF-G_D2"/>
    <property type="match status" value="1"/>
</dbReference>
<keyword evidence="5 9" id="KW-0396">Initiation factor</keyword>
<evidence type="ECO:0000256" key="3">
    <source>
        <dbReference type="ARBA" id="ARBA00020675"/>
    </source>
</evidence>
<evidence type="ECO:0000313" key="15">
    <source>
        <dbReference type="Proteomes" id="UP000093080"/>
    </source>
</evidence>
<dbReference type="Pfam" id="PF11987">
    <property type="entry name" value="IF-2"/>
    <property type="match status" value="1"/>
</dbReference>
<dbReference type="Pfam" id="PF00009">
    <property type="entry name" value="GTP_EFTU"/>
    <property type="match status" value="1"/>
</dbReference>
<dbReference type="SUPFAM" id="SSF52540">
    <property type="entry name" value="P-loop containing nucleoside triphosphate hydrolases"/>
    <property type="match status" value="1"/>
</dbReference>
<keyword evidence="7 9" id="KW-0648">Protein biosynthesis</keyword>
<dbReference type="InterPro" id="IPR036925">
    <property type="entry name" value="TIF_IF2_dom3_sf"/>
</dbReference>
<dbReference type="SUPFAM" id="SSF50447">
    <property type="entry name" value="Translation proteins"/>
    <property type="match status" value="2"/>
</dbReference>
<evidence type="ECO:0000256" key="8">
    <source>
        <dbReference type="ARBA" id="ARBA00023134"/>
    </source>
</evidence>
<dbReference type="OrthoDB" id="9811804at2"/>
<dbReference type="GO" id="GO:0005525">
    <property type="term" value="F:GTP binding"/>
    <property type="evidence" value="ECO:0007669"/>
    <property type="project" value="UniProtKB-KW"/>
</dbReference>
<dbReference type="Pfam" id="PF03144">
    <property type="entry name" value="GTP_EFTU_D2"/>
    <property type="match status" value="1"/>
</dbReference>
<evidence type="ECO:0000256" key="4">
    <source>
        <dbReference type="ARBA" id="ARBA00022490"/>
    </source>
</evidence>
<dbReference type="CDD" id="cd01887">
    <property type="entry name" value="IF2_eIF5B"/>
    <property type="match status" value="1"/>
</dbReference>
<dbReference type="CDD" id="cd03692">
    <property type="entry name" value="mtIF2_IVc"/>
    <property type="match status" value="1"/>
</dbReference>
<dbReference type="InterPro" id="IPR006847">
    <property type="entry name" value="IF2_N"/>
</dbReference>
<evidence type="ECO:0000256" key="10">
    <source>
        <dbReference type="RuleBase" id="RU000644"/>
    </source>
</evidence>
<dbReference type="PROSITE" id="PS51722">
    <property type="entry name" value="G_TR_2"/>
    <property type="match status" value="1"/>
</dbReference>
<feature type="compositionally biased region" description="Basic and acidic residues" evidence="12">
    <location>
        <begin position="245"/>
        <end position="265"/>
    </location>
</feature>
<protein>
    <recommendedName>
        <fullName evidence="3 9">Translation initiation factor IF-2</fullName>
    </recommendedName>
</protein>
<dbReference type="CDD" id="cd03702">
    <property type="entry name" value="IF2_mtIF2_II"/>
    <property type="match status" value="1"/>
</dbReference>
<feature type="binding site" evidence="9">
    <location>
        <begin position="594"/>
        <end position="597"/>
    </location>
    <ligand>
        <name>GTP</name>
        <dbReference type="ChEBI" id="CHEBI:37565"/>
    </ligand>
</feature>
<evidence type="ECO:0000313" key="14">
    <source>
        <dbReference type="EMBL" id="OCC15455.1"/>
    </source>
</evidence>
<dbReference type="RefSeq" id="WP_067617572.1">
    <property type="nucleotide sequence ID" value="NZ_MAGO01000005.1"/>
</dbReference>
<dbReference type="InterPro" id="IPR027417">
    <property type="entry name" value="P-loop_NTPase"/>
</dbReference>
<dbReference type="FunFam" id="3.40.50.300:FF:000019">
    <property type="entry name" value="Translation initiation factor IF-2"/>
    <property type="match status" value="1"/>
</dbReference>
<dbReference type="NCBIfam" id="TIGR00487">
    <property type="entry name" value="IF-2"/>
    <property type="match status" value="1"/>
</dbReference>
<comment type="similarity">
    <text evidence="2 9 10">Belongs to the TRAFAC class translation factor GTPase superfamily. Classic translation factor GTPase family. IF-2 subfamily.</text>
</comment>
<evidence type="ECO:0000256" key="7">
    <source>
        <dbReference type="ARBA" id="ARBA00022917"/>
    </source>
</evidence>
<dbReference type="InterPro" id="IPR044145">
    <property type="entry name" value="IF2_II"/>
</dbReference>
<dbReference type="InterPro" id="IPR053905">
    <property type="entry name" value="EF-G-like_DII"/>
</dbReference>
<feature type="region of interest" description="Disordered" evidence="12">
    <location>
        <begin position="94"/>
        <end position="141"/>
    </location>
</feature>
<dbReference type="InterPro" id="IPR005225">
    <property type="entry name" value="Small_GTP-bd"/>
</dbReference>
<gene>
    <name evidence="9" type="primary">infB</name>
    <name evidence="14" type="ORF">DBT_1202</name>
</gene>
<dbReference type="InterPro" id="IPR000178">
    <property type="entry name" value="TF_IF2_bacterial-like"/>
</dbReference>
<keyword evidence="4 9" id="KW-0963">Cytoplasm</keyword>
<evidence type="ECO:0000256" key="12">
    <source>
        <dbReference type="SAM" id="MobiDB-lite"/>
    </source>
</evidence>
<feature type="binding site" evidence="9">
    <location>
        <begin position="540"/>
        <end position="544"/>
    </location>
    <ligand>
        <name>GTP</name>
        <dbReference type="ChEBI" id="CHEBI:37565"/>
    </ligand>
</feature>
<dbReference type="AlphaFoldDB" id="A0A1B9F6L9"/>
<dbReference type="FunFam" id="2.40.30.10:FF:000007">
    <property type="entry name" value="Translation initiation factor IF-2"/>
    <property type="match status" value="1"/>
</dbReference>
<feature type="region of interest" description="Disordered" evidence="12">
    <location>
        <begin position="365"/>
        <end position="401"/>
    </location>
</feature>
<evidence type="ECO:0000256" key="11">
    <source>
        <dbReference type="RuleBase" id="RU000645"/>
    </source>
</evidence>
<feature type="compositionally biased region" description="Basic and acidic residues" evidence="12">
    <location>
        <begin position="218"/>
        <end position="228"/>
    </location>
</feature>
<dbReference type="PANTHER" id="PTHR43381">
    <property type="entry name" value="TRANSLATION INITIATION FACTOR IF-2-RELATED"/>
    <property type="match status" value="1"/>
</dbReference>
<proteinExistence type="inferred from homology"/>
<dbReference type="GO" id="GO:0005829">
    <property type="term" value="C:cytosol"/>
    <property type="evidence" value="ECO:0007669"/>
    <property type="project" value="TreeGrafter"/>
</dbReference>
<accession>A0A1B9F6L9</accession>
<dbReference type="FunFam" id="2.40.30.10:FF:000008">
    <property type="entry name" value="Translation initiation factor IF-2"/>
    <property type="match status" value="1"/>
</dbReference>
<dbReference type="InterPro" id="IPR015760">
    <property type="entry name" value="TIF_IF2"/>
</dbReference>
<dbReference type="EMBL" id="MAGO01000005">
    <property type="protein sequence ID" value="OCC15455.1"/>
    <property type="molecule type" value="Genomic_DNA"/>
</dbReference>
<reference evidence="14 15" key="1">
    <citation type="submission" date="2016-06" db="EMBL/GenBank/DDBJ databases">
        <title>Respiratory ammonification of nitrate coupled to the oxidation of elemental sulfur in deep-sea autotrophic thermophilic bacteria.</title>
        <authorList>
            <person name="Slobodkina G.B."/>
            <person name="Mardanov A.V."/>
            <person name="Ravin N.V."/>
            <person name="Frolova A.A."/>
            <person name="Viryasiv M.B."/>
            <person name="Chernyh N.A."/>
            <person name="Bonch-Osmolovskaya E.A."/>
            <person name="Slobodkin A.I."/>
        </authorList>
    </citation>
    <scope>NUCLEOTIDE SEQUENCE [LARGE SCALE GENOMIC DNA]</scope>
    <source>
        <strain evidence="14 15">S69</strain>
    </source>
</reference>
<dbReference type="Gene3D" id="3.40.50.10050">
    <property type="entry name" value="Translation initiation factor IF- 2, domain 3"/>
    <property type="match status" value="1"/>
</dbReference>
<feature type="compositionally biased region" description="Basic and acidic residues" evidence="12">
    <location>
        <begin position="369"/>
        <end position="392"/>
    </location>
</feature>
<feature type="compositionally biased region" description="Basic residues" evidence="12">
    <location>
        <begin position="329"/>
        <end position="340"/>
    </location>
</feature>
<keyword evidence="8 9" id="KW-0342">GTP-binding</keyword>
<dbReference type="STRING" id="1156395.DBT_1202"/>
<evidence type="ECO:0000256" key="2">
    <source>
        <dbReference type="ARBA" id="ARBA00007733"/>
    </source>
</evidence>
<dbReference type="InterPro" id="IPR000795">
    <property type="entry name" value="T_Tr_GTP-bd_dom"/>
</dbReference>
<feature type="domain" description="Tr-type G" evidence="13">
    <location>
        <begin position="484"/>
        <end position="654"/>
    </location>
</feature>
<keyword evidence="15" id="KW-1185">Reference proteome</keyword>
<evidence type="ECO:0000256" key="9">
    <source>
        <dbReference type="HAMAP-Rule" id="MF_00100"/>
    </source>
</evidence>
<dbReference type="InterPro" id="IPR009000">
    <property type="entry name" value="Transl_B-barrel_sf"/>
</dbReference>
<dbReference type="InterPro" id="IPR023115">
    <property type="entry name" value="TIF_IF2_dom3"/>
</dbReference>
<feature type="compositionally biased region" description="Basic residues" evidence="12">
    <location>
        <begin position="310"/>
        <end position="319"/>
    </location>
</feature>